<sequence>MKKNKILPNENVNTAIRVSTITLIINLILSLLKFVAGYIGKSSAMLSDAVHSASDVLSTIVVMVGIKISEKRPDKEHPYGHERMECVASIILAAALAVTGAGIGYSGINKIYSGQYNTLSVPGRIALTAAVLSIVIKEWMYWFTRGAAKHTNSDALMADAWHHRSDALSSVGSLIGILGARLGYAILDPIASVVICGCILKAALDIFRESINKMVDHSCDNITETKIRELVLQQQGVEGIDDLKTRMFGAKMYVDIEILADGSLVLYDAHRIAEGVHKVIEHNFPQCKHCMVHVKTNELLPPFCIGRGR</sequence>
<accession>A0A374P7B2</accession>
<dbReference type="InterPro" id="IPR027470">
    <property type="entry name" value="Cation_efflux_CTD"/>
</dbReference>
<feature type="domain" description="Cation efflux protein transmembrane" evidence="7">
    <location>
        <begin position="20"/>
        <end position="212"/>
    </location>
</feature>
<dbReference type="PANTHER" id="PTHR43840:SF15">
    <property type="entry name" value="MITOCHONDRIAL METAL TRANSPORTER 1-RELATED"/>
    <property type="match status" value="1"/>
</dbReference>
<dbReference type="AlphaFoldDB" id="A0A374P7B2"/>
<keyword evidence="6" id="KW-0472">Membrane</keyword>
<keyword evidence="3" id="KW-0813">Transport</keyword>
<dbReference type="GO" id="GO:0016020">
    <property type="term" value="C:membrane"/>
    <property type="evidence" value="ECO:0007669"/>
    <property type="project" value="UniProtKB-SubCell"/>
</dbReference>
<dbReference type="InterPro" id="IPR002524">
    <property type="entry name" value="Cation_efflux"/>
</dbReference>
<dbReference type="InterPro" id="IPR027469">
    <property type="entry name" value="Cation_efflux_TMD_sf"/>
</dbReference>
<evidence type="ECO:0000313" key="10">
    <source>
        <dbReference type="Proteomes" id="UP000263014"/>
    </source>
</evidence>
<feature type="domain" description="Cation efflux protein cytoplasmic" evidence="8">
    <location>
        <begin position="220"/>
        <end position="294"/>
    </location>
</feature>
<dbReference type="InterPro" id="IPR036837">
    <property type="entry name" value="Cation_efflux_CTD_sf"/>
</dbReference>
<dbReference type="InterPro" id="IPR050291">
    <property type="entry name" value="CDF_Transporter"/>
</dbReference>
<keyword evidence="5" id="KW-1133">Transmembrane helix</keyword>
<reference evidence="9 10" key="1">
    <citation type="submission" date="2018-08" db="EMBL/GenBank/DDBJ databases">
        <title>A genome reference for cultivated species of the human gut microbiota.</title>
        <authorList>
            <person name="Zou Y."/>
            <person name="Xue W."/>
            <person name="Luo G."/>
        </authorList>
    </citation>
    <scope>NUCLEOTIDE SEQUENCE [LARGE SCALE GENOMIC DNA]</scope>
    <source>
        <strain evidence="9 10">TM09-12</strain>
    </source>
</reference>
<dbReference type="SUPFAM" id="SSF161111">
    <property type="entry name" value="Cation efflux protein transmembrane domain-like"/>
    <property type="match status" value="1"/>
</dbReference>
<name>A0A374P7B2_9FIRM</name>
<evidence type="ECO:0000256" key="2">
    <source>
        <dbReference type="ARBA" id="ARBA00008114"/>
    </source>
</evidence>
<organism evidence="9 10">
    <name type="scientific">Hungatella hathewayi</name>
    <dbReference type="NCBI Taxonomy" id="154046"/>
    <lineage>
        <taxon>Bacteria</taxon>
        <taxon>Bacillati</taxon>
        <taxon>Bacillota</taxon>
        <taxon>Clostridia</taxon>
        <taxon>Lachnospirales</taxon>
        <taxon>Lachnospiraceae</taxon>
        <taxon>Hungatella</taxon>
    </lineage>
</organism>
<dbReference type="Gene3D" id="1.20.1510.10">
    <property type="entry name" value="Cation efflux protein transmembrane domain"/>
    <property type="match status" value="1"/>
</dbReference>
<comment type="caution">
    <text evidence="9">The sequence shown here is derived from an EMBL/GenBank/DDBJ whole genome shotgun (WGS) entry which is preliminary data.</text>
</comment>
<evidence type="ECO:0000256" key="1">
    <source>
        <dbReference type="ARBA" id="ARBA00004141"/>
    </source>
</evidence>
<protein>
    <submittedName>
        <fullName evidence="9">Cation transporter</fullName>
    </submittedName>
</protein>
<dbReference type="GeneID" id="93148019"/>
<dbReference type="FunFam" id="1.20.1510.10:FF:000006">
    <property type="entry name" value="Divalent cation efflux transporter"/>
    <property type="match status" value="1"/>
</dbReference>
<evidence type="ECO:0000259" key="7">
    <source>
        <dbReference type="Pfam" id="PF01545"/>
    </source>
</evidence>
<dbReference type="NCBIfam" id="TIGR01297">
    <property type="entry name" value="CDF"/>
    <property type="match status" value="1"/>
</dbReference>
<dbReference type="PANTHER" id="PTHR43840">
    <property type="entry name" value="MITOCHONDRIAL METAL TRANSPORTER 1-RELATED"/>
    <property type="match status" value="1"/>
</dbReference>
<evidence type="ECO:0000313" key="9">
    <source>
        <dbReference type="EMBL" id="RGJ02175.1"/>
    </source>
</evidence>
<evidence type="ECO:0000256" key="4">
    <source>
        <dbReference type="ARBA" id="ARBA00022692"/>
    </source>
</evidence>
<dbReference type="Gene3D" id="3.30.70.1350">
    <property type="entry name" value="Cation efflux protein, cytoplasmic domain"/>
    <property type="match status" value="1"/>
</dbReference>
<dbReference type="Pfam" id="PF01545">
    <property type="entry name" value="Cation_efflux"/>
    <property type="match status" value="1"/>
</dbReference>
<comment type="subcellular location">
    <subcellularLocation>
        <location evidence="1">Membrane</location>
        <topology evidence="1">Multi-pass membrane protein</topology>
    </subcellularLocation>
</comment>
<gene>
    <name evidence="9" type="ORF">DXD79_18525</name>
</gene>
<comment type="similarity">
    <text evidence="2">Belongs to the cation diffusion facilitator (CDF) transporter (TC 2.A.4) family.</text>
</comment>
<evidence type="ECO:0000256" key="3">
    <source>
        <dbReference type="ARBA" id="ARBA00022448"/>
    </source>
</evidence>
<evidence type="ECO:0000259" key="8">
    <source>
        <dbReference type="Pfam" id="PF16916"/>
    </source>
</evidence>
<dbReference type="Pfam" id="PF16916">
    <property type="entry name" value="ZT_dimer"/>
    <property type="match status" value="1"/>
</dbReference>
<keyword evidence="4" id="KW-0812">Transmembrane</keyword>
<dbReference type="RefSeq" id="WP_006775585.1">
    <property type="nucleotide sequence ID" value="NZ_CP102274.1"/>
</dbReference>
<evidence type="ECO:0000256" key="6">
    <source>
        <dbReference type="ARBA" id="ARBA00023136"/>
    </source>
</evidence>
<dbReference type="GO" id="GO:0008324">
    <property type="term" value="F:monoatomic cation transmembrane transporter activity"/>
    <property type="evidence" value="ECO:0007669"/>
    <property type="project" value="InterPro"/>
</dbReference>
<dbReference type="SUPFAM" id="SSF160240">
    <property type="entry name" value="Cation efflux protein cytoplasmic domain-like"/>
    <property type="match status" value="1"/>
</dbReference>
<dbReference type="Proteomes" id="UP000263014">
    <property type="component" value="Unassembled WGS sequence"/>
</dbReference>
<proteinExistence type="inferred from homology"/>
<dbReference type="EMBL" id="QSON01000008">
    <property type="protein sequence ID" value="RGJ02175.1"/>
    <property type="molecule type" value="Genomic_DNA"/>
</dbReference>
<evidence type="ECO:0000256" key="5">
    <source>
        <dbReference type="ARBA" id="ARBA00022989"/>
    </source>
</evidence>
<dbReference type="InterPro" id="IPR058533">
    <property type="entry name" value="Cation_efflux_TM"/>
</dbReference>